<accession>A0AAV4RUX6</accession>
<organism evidence="2 3">
    <name type="scientific">Caerostris extrusa</name>
    <name type="common">Bark spider</name>
    <name type="synonym">Caerostris bankana</name>
    <dbReference type="NCBI Taxonomy" id="172846"/>
    <lineage>
        <taxon>Eukaryota</taxon>
        <taxon>Metazoa</taxon>
        <taxon>Ecdysozoa</taxon>
        <taxon>Arthropoda</taxon>
        <taxon>Chelicerata</taxon>
        <taxon>Arachnida</taxon>
        <taxon>Araneae</taxon>
        <taxon>Araneomorphae</taxon>
        <taxon>Entelegynae</taxon>
        <taxon>Araneoidea</taxon>
        <taxon>Araneidae</taxon>
        <taxon>Caerostris</taxon>
    </lineage>
</organism>
<protein>
    <submittedName>
        <fullName evidence="2">Uncharacterized protein</fullName>
    </submittedName>
</protein>
<feature type="compositionally biased region" description="Pro residues" evidence="1">
    <location>
        <begin position="84"/>
        <end position="95"/>
    </location>
</feature>
<keyword evidence="3" id="KW-1185">Reference proteome</keyword>
<dbReference type="Proteomes" id="UP001054945">
    <property type="component" value="Unassembled WGS sequence"/>
</dbReference>
<dbReference type="EMBL" id="BPLR01008445">
    <property type="protein sequence ID" value="GIY24751.1"/>
    <property type="molecule type" value="Genomic_DNA"/>
</dbReference>
<sequence length="95" mass="9915">MYPNLLAQTSVYSPLLRCPMNAGGLVPSPLSPCGQPTGQQLIFGGQYTEGQSRGGRSSGECGQQPIPGQAHSRLRVSRAAGVYPPVPRAPAVPSR</sequence>
<comment type="caution">
    <text evidence="2">The sequence shown here is derived from an EMBL/GenBank/DDBJ whole genome shotgun (WGS) entry which is preliminary data.</text>
</comment>
<feature type="region of interest" description="Disordered" evidence="1">
    <location>
        <begin position="47"/>
        <end position="95"/>
    </location>
</feature>
<reference evidence="2 3" key="1">
    <citation type="submission" date="2021-06" db="EMBL/GenBank/DDBJ databases">
        <title>Caerostris extrusa draft genome.</title>
        <authorList>
            <person name="Kono N."/>
            <person name="Arakawa K."/>
        </authorList>
    </citation>
    <scope>NUCLEOTIDE SEQUENCE [LARGE SCALE GENOMIC DNA]</scope>
</reference>
<proteinExistence type="predicted"/>
<name>A0AAV4RUX6_CAEEX</name>
<evidence type="ECO:0000313" key="3">
    <source>
        <dbReference type="Proteomes" id="UP001054945"/>
    </source>
</evidence>
<gene>
    <name evidence="2" type="ORF">CEXT_769231</name>
</gene>
<dbReference type="AlphaFoldDB" id="A0AAV4RUX6"/>
<evidence type="ECO:0000313" key="2">
    <source>
        <dbReference type="EMBL" id="GIY24751.1"/>
    </source>
</evidence>
<evidence type="ECO:0000256" key="1">
    <source>
        <dbReference type="SAM" id="MobiDB-lite"/>
    </source>
</evidence>